<dbReference type="Proteomes" id="UP000828390">
    <property type="component" value="Unassembled WGS sequence"/>
</dbReference>
<organism evidence="1 2">
    <name type="scientific">Dreissena polymorpha</name>
    <name type="common">Zebra mussel</name>
    <name type="synonym">Mytilus polymorpha</name>
    <dbReference type="NCBI Taxonomy" id="45954"/>
    <lineage>
        <taxon>Eukaryota</taxon>
        <taxon>Metazoa</taxon>
        <taxon>Spiralia</taxon>
        <taxon>Lophotrochozoa</taxon>
        <taxon>Mollusca</taxon>
        <taxon>Bivalvia</taxon>
        <taxon>Autobranchia</taxon>
        <taxon>Heteroconchia</taxon>
        <taxon>Euheterodonta</taxon>
        <taxon>Imparidentia</taxon>
        <taxon>Neoheterodontei</taxon>
        <taxon>Myida</taxon>
        <taxon>Dreissenoidea</taxon>
        <taxon>Dreissenidae</taxon>
        <taxon>Dreissena</taxon>
    </lineage>
</organism>
<evidence type="ECO:0000313" key="2">
    <source>
        <dbReference type="Proteomes" id="UP000828390"/>
    </source>
</evidence>
<keyword evidence="2" id="KW-1185">Reference proteome</keyword>
<name>A0A9D4KP01_DREPO</name>
<protein>
    <submittedName>
        <fullName evidence="1">Uncharacterized protein</fullName>
    </submittedName>
</protein>
<comment type="caution">
    <text evidence="1">The sequence shown here is derived from an EMBL/GenBank/DDBJ whole genome shotgun (WGS) entry which is preliminary data.</text>
</comment>
<evidence type="ECO:0000313" key="1">
    <source>
        <dbReference type="EMBL" id="KAH3843033.1"/>
    </source>
</evidence>
<dbReference type="AlphaFoldDB" id="A0A9D4KP01"/>
<gene>
    <name evidence="1" type="ORF">DPMN_116540</name>
</gene>
<reference evidence="1" key="1">
    <citation type="journal article" date="2019" name="bioRxiv">
        <title>The Genome of the Zebra Mussel, Dreissena polymorpha: A Resource for Invasive Species Research.</title>
        <authorList>
            <person name="McCartney M.A."/>
            <person name="Auch B."/>
            <person name="Kono T."/>
            <person name="Mallez S."/>
            <person name="Zhang Y."/>
            <person name="Obille A."/>
            <person name="Becker A."/>
            <person name="Abrahante J.E."/>
            <person name="Garbe J."/>
            <person name="Badalamenti J.P."/>
            <person name="Herman A."/>
            <person name="Mangelson H."/>
            <person name="Liachko I."/>
            <person name="Sullivan S."/>
            <person name="Sone E.D."/>
            <person name="Koren S."/>
            <person name="Silverstein K.A.T."/>
            <person name="Beckman K.B."/>
            <person name="Gohl D.M."/>
        </authorList>
    </citation>
    <scope>NUCLEOTIDE SEQUENCE</scope>
    <source>
        <strain evidence="1">Duluth1</strain>
        <tissue evidence="1">Whole animal</tissue>
    </source>
</reference>
<sequence length="88" mass="10383">MALPSPRKSMAPLPRRNLSEFTTQLKRSHRVNKWGVRERGSSKHLRLNAVFWVHLKRVLYTQWIKVDQPVIALRCQPLPTRMLHIASF</sequence>
<accession>A0A9D4KP01</accession>
<reference evidence="1" key="2">
    <citation type="submission" date="2020-11" db="EMBL/GenBank/DDBJ databases">
        <authorList>
            <person name="McCartney M.A."/>
            <person name="Auch B."/>
            <person name="Kono T."/>
            <person name="Mallez S."/>
            <person name="Becker A."/>
            <person name="Gohl D.M."/>
            <person name="Silverstein K.A.T."/>
            <person name="Koren S."/>
            <person name="Bechman K.B."/>
            <person name="Herman A."/>
            <person name="Abrahante J.E."/>
            <person name="Garbe J."/>
        </authorList>
    </citation>
    <scope>NUCLEOTIDE SEQUENCE</scope>
    <source>
        <strain evidence="1">Duluth1</strain>
        <tissue evidence="1">Whole animal</tissue>
    </source>
</reference>
<proteinExistence type="predicted"/>
<dbReference type="EMBL" id="JAIWYP010000004">
    <property type="protein sequence ID" value="KAH3843033.1"/>
    <property type="molecule type" value="Genomic_DNA"/>
</dbReference>